<evidence type="ECO:0008006" key="3">
    <source>
        <dbReference type="Google" id="ProtNLM"/>
    </source>
</evidence>
<dbReference type="Proteomes" id="UP000653797">
    <property type="component" value="Unassembled WGS sequence"/>
</dbReference>
<accession>A0A927B6G4</accession>
<evidence type="ECO:0000313" key="2">
    <source>
        <dbReference type="Proteomes" id="UP000653797"/>
    </source>
</evidence>
<proteinExistence type="predicted"/>
<dbReference type="AlphaFoldDB" id="A0A927B6G4"/>
<dbReference type="EMBL" id="JACXAA010000013">
    <property type="protein sequence ID" value="MBD2756589.1"/>
    <property type="molecule type" value="Genomic_DNA"/>
</dbReference>
<gene>
    <name evidence="1" type="ORF">IC230_27145</name>
</gene>
<keyword evidence="2" id="KW-1185">Reference proteome</keyword>
<comment type="caution">
    <text evidence="1">The sequence shown here is derived from an EMBL/GenBank/DDBJ whole genome shotgun (WGS) entry which is preliminary data.</text>
</comment>
<organism evidence="1 2">
    <name type="scientific">Spirosoma validum</name>
    <dbReference type="NCBI Taxonomy" id="2771355"/>
    <lineage>
        <taxon>Bacteria</taxon>
        <taxon>Pseudomonadati</taxon>
        <taxon>Bacteroidota</taxon>
        <taxon>Cytophagia</taxon>
        <taxon>Cytophagales</taxon>
        <taxon>Cytophagaceae</taxon>
        <taxon>Spirosoma</taxon>
    </lineage>
</organism>
<sequence>MGQISFNGSATGNTQAATYSGFTTTASFTISQPSTHTNVSTLGASTGTASVTLTDGISADNYDRTSDKPIGDGTSNITRLSTGIYSIKITDANGCTVISSTTVGSDSSALRSTFAGIWCFPFSIWWT</sequence>
<dbReference type="RefSeq" id="WP_191042209.1">
    <property type="nucleotide sequence ID" value="NZ_JACXAA010000013.1"/>
</dbReference>
<evidence type="ECO:0000313" key="1">
    <source>
        <dbReference type="EMBL" id="MBD2756589.1"/>
    </source>
</evidence>
<protein>
    <recommendedName>
        <fullName evidence="3">T9SS type A sorting domain-containing protein</fullName>
    </recommendedName>
</protein>
<name>A0A927B6G4_9BACT</name>
<reference evidence="1" key="1">
    <citation type="submission" date="2020-09" db="EMBL/GenBank/DDBJ databases">
        <authorList>
            <person name="Kim M.K."/>
        </authorList>
    </citation>
    <scope>NUCLEOTIDE SEQUENCE</scope>
    <source>
        <strain evidence="1">BT704</strain>
    </source>
</reference>